<evidence type="ECO:0000313" key="6">
    <source>
        <dbReference type="EMBL" id="EJL74921.1"/>
    </source>
</evidence>
<comment type="subcellular location">
    <subcellularLocation>
        <location evidence="1">Cell membrane</location>
        <topology evidence="1">Multi-pass membrane protein</topology>
    </subcellularLocation>
</comment>
<reference evidence="6 7" key="1">
    <citation type="journal article" date="2012" name="J. Bacteriol.">
        <title>Twenty-one genome sequences from Pseudomonas species and 19 genome sequences from diverse bacteria isolated from the rhizosphere and endosphere of Populus deltoides.</title>
        <authorList>
            <person name="Brown S.D."/>
            <person name="Utturkar S.M."/>
            <person name="Klingeman D.M."/>
            <person name="Johnson C.M."/>
            <person name="Martin S.L."/>
            <person name="Land M.L."/>
            <person name="Lu T.Y."/>
            <person name="Schadt C.W."/>
            <person name="Doktycz M.J."/>
            <person name="Pelletier D.A."/>
        </authorList>
    </citation>
    <scope>NUCLEOTIDE SEQUENCE [LARGE SCALE GENOMIC DNA]</scope>
    <source>
        <strain evidence="6 7">CF314</strain>
    </source>
</reference>
<gene>
    <name evidence="6" type="ORF">PMI13_00801</name>
</gene>
<keyword evidence="7" id="KW-1185">Reference proteome</keyword>
<keyword evidence="4" id="KW-1133">Transmembrane helix</keyword>
<keyword evidence="5" id="KW-0472">Membrane</keyword>
<evidence type="ECO:0000256" key="1">
    <source>
        <dbReference type="ARBA" id="ARBA00004651"/>
    </source>
</evidence>
<dbReference type="Proteomes" id="UP000007509">
    <property type="component" value="Unassembled WGS sequence"/>
</dbReference>
<dbReference type="PATRIC" id="fig|1144316.3.peg.812"/>
<dbReference type="PANTHER" id="PTHR30250:SF26">
    <property type="entry name" value="PSMA PROTEIN"/>
    <property type="match status" value="1"/>
</dbReference>
<evidence type="ECO:0000256" key="3">
    <source>
        <dbReference type="ARBA" id="ARBA00022692"/>
    </source>
</evidence>
<dbReference type="PANTHER" id="PTHR30250">
    <property type="entry name" value="PST FAMILY PREDICTED COLANIC ACID TRANSPORTER"/>
    <property type="match status" value="1"/>
</dbReference>
<evidence type="ECO:0000256" key="5">
    <source>
        <dbReference type="ARBA" id="ARBA00023136"/>
    </source>
</evidence>
<dbReference type="InterPro" id="IPR002797">
    <property type="entry name" value="Polysacc_synth"/>
</dbReference>
<dbReference type="Pfam" id="PF01943">
    <property type="entry name" value="Polysacc_synt"/>
    <property type="match status" value="1"/>
</dbReference>
<protein>
    <submittedName>
        <fullName evidence="6">Membrane protein involved in the export of O-antigen and teichoic acid</fullName>
    </submittedName>
</protein>
<name>J3CN97_9FLAO</name>
<dbReference type="OrthoDB" id="653189at2"/>
<proteinExistence type="predicted"/>
<dbReference type="RefSeq" id="WP_007840910.1">
    <property type="nucleotide sequence ID" value="NZ_AKJY01000012.1"/>
</dbReference>
<evidence type="ECO:0000256" key="2">
    <source>
        <dbReference type="ARBA" id="ARBA00022475"/>
    </source>
</evidence>
<dbReference type="InterPro" id="IPR050833">
    <property type="entry name" value="Poly_Biosynth_Transport"/>
</dbReference>
<comment type="caution">
    <text evidence="6">The sequence shown here is derived from an EMBL/GenBank/DDBJ whole genome shotgun (WGS) entry which is preliminary data.</text>
</comment>
<dbReference type="GO" id="GO:0005886">
    <property type="term" value="C:plasma membrane"/>
    <property type="evidence" value="ECO:0007669"/>
    <property type="project" value="UniProtKB-SubCell"/>
</dbReference>
<sequence length="500" mass="56485">MKKNILANFLGKFWGILSNFLFIPVYIKLLGFESYSIISFTLIIAGVMAILDAGLTATLSREFARNDNTKDERVRTYRTLESLYFIITAVCIAAIFFSADSIALKFLNLKSYSPSEVSLFLKIISFETGFQLLIRFYFGGLLGLEKQVKANFYQIGWGIVRNGFVVFLLFLLPTLKAFFLWQAFSTLLFTILVKFSLEKELTGKYSICFSINIEKEILKNVWKFAGGMLLIAIVAAVNTQMDKIMITRLLSVETLGYYTLALSLSQAIIIVVTPITTALLPRFTYQYSGGQSEEAAKLFNMAGLIVSILVFAIMANMSFFAKDLVWIWTNNLTIVHNTSDFMPILSISMGMSALVNLPYQIAIANGYTKLNNILGVLSLIITFPGYWLATQYYGAVGTALVFCCVQTITTFVYLYFINKKILKTRIITDIYLKQILLPLIISFGIAFIFSSLSGFIHDNRILKVFWIGISTIFCLFFTVLILVPKQMFKNILKLKNSPFK</sequence>
<evidence type="ECO:0000313" key="7">
    <source>
        <dbReference type="Proteomes" id="UP000007509"/>
    </source>
</evidence>
<evidence type="ECO:0000256" key="4">
    <source>
        <dbReference type="ARBA" id="ARBA00022989"/>
    </source>
</evidence>
<dbReference type="AlphaFoldDB" id="J3CN97"/>
<keyword evidence="3" id="KW-0812">Transmembrane</keyword>
<dbReference type="EMBL" id="AKJY01000012">
    <property type="protein sequence ID" value="EJL74921.1"/>
    <property type="molecule type" value="Genomic_DNA"/>
</dbReference>
<keyword evidence="2" id="KW-1003">Cell membrane</keyword>
<accession>J3CN97</accession>
<organism evidence="6 7">
    <name type="scientific">Chryseobacterium populi</name>
    <dbReference type="NCBI Taxonomy" id="1144316"/>
    <lineage>
        <taxon>Bacteria</taxon>
        <taxon>Pseudomonadati</taxon>
        <taxon>Bacteroidota</taxon>
        <taxon>Flavobacteriia</taxon>
        <taxon>Flavobacteriales</taxon>
        <taxon>Weeksellaceae</taxon>
        <taxon>Chryseobacterium group</taxon>
        <taxon>Chryseobacterium</taxon>
    </lineage>
</organism>